<feature type="transmembrane region" description="Helical" evidence="2">
    <location>
        <begin position="1203"/>
        <end position="1224"/>
    </location>
</feature>
<evidence type="ECO:0000256" key="1">
    <source>
        <dbReference type="SAM" id="MobiDB-lite"/>
    </source>
</evidence>
<dbReference type="Pfam" id="PF00873">
    <property type="entry name" value="ACR_tran"/>
    <property type="match status" value="3"/>
</dbReference>
<evidence type="ECO:0000313" key="3">
    <source>
        <dbReference type="EMBL" id="MBB2956735.1"/>
    </source>
</evidence>
<dbReference type="InterPro" id="IPR027463">
    <property type="entry name" value="AcrB_DN_DC_subdom"/>
</dbReference>
<dbReference type="SUPFAM" id="SSF82714">
    <property type="entry name" value="Multidrug efflux transporter AcrB TolC docking domain, DN and DC subdomains"/>
    <property type="match status" value="1"/>
</dbReference>
<evidence type="ECO:0000313" key="4">
    <source>
        <dbReference type="Proteomes" id="UP000545286"/>
    </source>
</evidence>
<dbReference type="EMBL" id="JACHWJ010000001">
    <property type="protein sequence ID" value="MBB2956735.1"/>
    <property type="molecule type" value="Genomic_DNA"/>
</dbReference>
<feature type="transmembrane region" description="Helical" evidence="2">
    <location>
        <begin position="1172"/>
        <end position="1197"/>
    </location>
</feature>
<dbReference type="AlphaFoldDB" id="A0A7W4YFC4"/>
<feature type="transmembrane region" description="Helical" evidence="2">
    <location>
        <begin position="482"/>
        <end position="509"/>
    </location>
</feature>
<name>A0A7W4YFC4_9MICO</name>
<dbReference type="SUPFAM" id="SSF82866">
    <property type="entry name" value="Multidrug efflux transporter AcrB transmembrane domain"/>
    <property type="match status" value="2"/>
</dbReference>
<protein>
    <submittedName>
        <fullName evidence="3">HAE1 family hydrophobic/amphiphilic exporter-1</fullName>
    </submittedName>
</protein>
<dbReference type="SUPFAM" id="SSF82693">
    <property type="entry name" value="Multidrug efflux transporter AcrB pore domain, PN1, PN2, PC1 and PC2 subdomains"/>
    <property type="match status" value="2"/>
</dbReference>
<keyword evidence="2" id="KW-0472">Membrane</keyword>
<reference evidence="3 4" key="1">
    <citation type="submission" date="2020-08" db="EMBL/GenBank/DDBJ databases">
        <title>Sequencing the genomes of 1000 actinobacteria strains.</title>
        <authorList>
            <person name="Klenk H.-P."/>
        </authorList>
    </citation>
    <scope>NUCLEOTIDE SEQUENCE [LARGE SCALE GENOMIC DNA]</scope>
    <source>
        <strain evidence="3 4">DSM 20419</strain>
    </source>
</reference>
<feature type="transmembrane region" description="Helical" evidence="2">
    <location>
        <begin position="608"/>
        <end position="626"/>
    </location>
</feature>
<dbReference type="Gene3D" id="3.30.70.1320">
    <property type="entry name" value="Multidrug efflux transporter AcrB pore domain like"/>
    <property type="match status" value="1"/>
</dbReference>
<sequence length="1262" mass="131592">MGDKIEWRQVIARRRVASKGPSVSVLTRLSLKYRILIGLLTAAIAAAGIISTAQLKQELMPSMEIPQGFVTATLDGASPDVMVSEVTEPIENALRAVSEVQSVTSTTSEGFAQIIVAWSFDADKSQVEADLRAAVESTEAVRPESSTAELMTFSLDALPVLTLGASSDTDTATLSKTLTDTVVPALSQVDGVQNVQVSGAREERVEISLRQADVDALKIDTAMIEPTLTAAGLVLPAGDVTGGSGEISVQVGSQLDTLDAIRALPFTTEDSTVLLSQFADVDLKEVPPTSLSRVNGAETLTLSITKAADASTVSVAHGVTEKLTEITPTLPSNVVFTEIENQAPYIEQSIHDLSVEGGLGLLFAVLVIFLFLASFRSTIVAAISIPMSLLITMVGLNVGEYSLNILTLGALTIAVGRVVDDSIVVIENIKRRQGDGALTIEGIVGSVGQVAGAITASTLTTVAVFLPIAFVGDIVGQLFRPFAVTVSIALIASLVVALTIVPVFAYWMLRRPSKPMKRERFIRARAAQTAWAARQEASAERRWARQAEKLEAKNAKREQRGKSLLPVPASASGVVHARGDGEEGSSYDGLQRVFVPILDATLRHPRRTIAAALALLLLTGVGATALRSDFLGSMGDETIVVEQKLAQGTTIEQSLASAEKLEAVLATKDSVETFVSSIGASGASAFAGGGGDTSITVIPVEGQDAETVANSLRADFGGLSDVGEVTVTTAASSALASDVQLAIQGNDADALSQAATQLSDAVKDLPGVTAVTNDLSTGGNVVVVDVDRSKAAGFGYTQATVGQAVSAALNGTPLGSVRLEGVDRDIVIAPTQGPVALDQLALMQLPVTAVQQQRAIQDATDAFTDEQEAKAEEQQAEATEQMQQTVNDAVEARDTVSSQLSELQTQLETLQTAPLTPAVPDAGSAMTPEQAAQAERDAQIAALTDAITQAESGIEQANAGVDAAVKAQEDMAAQTLEAQETQARQEGLVDTKATPIRLGDIAAVREETTPSAITRNDGARQVTVSITPADGQLGTVTESVYAATDSLTLPAGVTFVVGGASADQNESFEQLGMAMLLAIVLVFLIMVATFRSLMQPLILLVSVPFAATGAVALLLLTDTPLGLPSLIGLLMLIGIVVTNAIVLIDLINHIRERGASVHDAIVHGTRLRLRPILMTAAATIFALVPMSLGLTGGGVFISRPLAIVVIGGLMSSTLLTLVLVPVLYSSVERRADRRAAKRAARAERKAEAAARKKALTASPAAS</sequence>
<feature type="region of interest" description="Disordered" evidence="1">
    <location>
        <begin position="911"/>
        <end position="937"/>
    </location>
</feature>
<dbReference type="Gene3D" id="1.20.1640.10">
    <property type="entry name" value="Multidrug efflux transporter AcrB transmembrane domain"/>
    <property type="match status" value="5"/>
</dbReference>
<dbReference type="Gene3D" id="3.30.2090.10">
    <property type="entry name" value="Multidrug efflux transporter AcrB TolC docking domain, DN and DC subdomains"/>
    <property type="match status" value="2"/>
</dbReference>
<feature type="transmembrane region" description="Helical" evidence="2">
    <location>
        <begin position="1071"/>
        <end position="1090"/>
    </location>
</feature>
<feature type="transmembrane region" description="Helical" evidence="2">
    <location>
        <begin position="1123"/>
        <end position="1144"/>
    </location>
</feature>
<dbReference type="PRINTS" id="PR00702">
    <property type="entry name" value="ACRIFLAVINRP"/>
</dbReference>
<organism evidence="3 4">
    <name type="scientific">Pseudoclavibacter helvolus</name>
    <dbReference type="NCBI Taxonomy" id="255205"/>
    <lineage>
        <taxon>Bacteria</taxon>
        <taxon>Bacillati</taxon>
        <taxon>Actinomycetota</taxon>
        <taxon>Actinomycetes</taxon>
        <taxon>Micrococcales</taxon>
        <taxon>Microbacteriaceae</taxon>
        <taxon>Pseudoclavibacter</taxon>
    </lineage>
</organism>
<keyword evidence="4" id="KW-1185">Reference proteome</keyword>
<proteinExistence type="predicted"/>
<feature type="transmembrane region" description="Helical" evidence="2">
    <location>
        <begin position="447"/>
        <end position="470"/>
    </location>
</feature>
<comment type="caution">
    <text evidence="3">The sequence shown here is derived from an EMBL/GenBank/DDBJ whole genome shotgun (WGS) entry which is preliminary data.</text>
</comment>
<dbReference type="Gene3D" id="3.30.70.1440">
    <property type="entry name" value="Multidrug efflux transporter AcrB pore domain"/>
    <property type="match status" value="1"/>
</dbReference>
<dbReference type="InterPro" id="IPR001036">
    <property type="entry name" value="Acrflvin-R"/>
</dbReference>
<dbReference type="Proteomes" id="UP000545286">
    <property type="component" value="Unassembled WGS sequence"/>
</dbReference>
<evidence type="ECO:0000256" key="2">
    <source>
        <dbReference type="SAM" id="Phobius"/>
    </source>
</evidence>
<dbReference type="PANTHER" id="PTHR32063">
    <property type="match status" value="1"/>
</dbReference>
<gene>
    <name evidence="3" type="ORF">FHX72_000847</name>
</gene>
<dbReference type="RefSeq" id="WP_183623145.1">
    <property type="nucleotide sequence ID" value="NZ_JACHWJ010000001.1"/>
</dbReference>
<dbReference type="Gene3D" id="3.30.70.1430">
    <property type="entry name" value="Multidrug efflux transporter AcrB pore domain"/>
    <property type="match status" value="2"/>
</dbReference>
<feature type="transmembrane region" description="Helical" evidence="2">
    <location>
        <begin position="353"/>
        <end position="372"/>
    </location>
</feature>
<keyword evidence="2" id="KW-0812">Transmembrane</keyword>
<feature type="transmembrane region" description="Helical" evidence="2">
    <location>
        <begin position="35"/>
        <end position="55"/>
    </location>
</feature>
<dbReference type="GO" id="GO:0005886">
    <property type="term" value="C:plasma membrane"/>
    <property type="evidence" value="ECO:0007669"/>
    <property type="project" value="TreeGrafter"/>
</dbReference>
<dbReference type="PANTHER" id="PTHR32063:SF0">
    <property type="entry name" value="SWARMING MOTILITY PROTEIN SWRC"/>
    <property type="match status" value="1"/>
</dbReference>
<keyword evidence="2" id="KW-1133">Transmembrane helix</keyword>
<accession>A0A7W4YFC4</accession>
<feature type="transmembrane region" description="Helical" evidence="2">
    <location>
        <begin position="1097"/>
        <end position="1117"/>
    </location>
</feature>
<dbReference type="GO" id="GO:0042910">
    <property type="term" value="F:xenobiotic transmembrane transporter activity"/>
    <property type="evidence" value="ECO:0007669"/>
    <property type="project" value="TreeGrafter"/>
</dbReference>